<dbReference type="AlphaFoldDB" id="A0A2T2WQT4"/>
<feature type="domain" description="AMP-dependent synthetase/ligase" evidence="5">
    <location>
        <begin position="96"/>
        <end position="470"/>
    </location>
</feature>
<reference evidence="8 9" key="1">
    <citation type="journal article" date="2014" name="BMC Genomics">
        <title>Comparison of environmental and isolate Sulfobacillus genomes reveals diverse carbon, sulfur, nitrogen, and hydrogen metabolisms.</title>
        <authorList>
            <person name="Justice N.B."/>
            <person name="Norman A."/>
            <person name="Brown C.T."/>
            <person name="Singh A."/>
            <person name="Thomas B.C."/>
            <person name="Banfield J.F."/>
        </authorList>
    </citation>
    <scope>NUCLEOTIDE SEQUENCE [LARGE SCALE GENOMIC DNA]</scope>
    <source>
        <strain evidence="8">AMDSBA1</strain>
    </source>
</reference>
<keyword evidence="4" id="KW-0067">ATP-binding</keyword>
<feature type="domain" description="Acetyl-coenzyme A synthetase N-terminal" evidence="7">
    <location>
        <begin position="38"/>
        <end position="91"/>
    </location>
</feature>
<dbReference type="InterPro" id="IPR005914">
    <property type="entry name" value="Acac_CoA_synth"/>
</dbReference>
<evidence type="ECO:0000256" key="3">
    <source>
        <dbReference type="ARBA" id="ARBA00022741"/>
    </source>
</evidence>
<evidence type="ECO:0000256" key="2">
    <source>
        <dbReference type="ARBA" id="ARBA00022598"/>
    </source>
</evidence>
<evidence type="ECO:0000259" key="6">
    <source>
        <dbReference type="Pfam" id="PF13193"/>
    </source>
</evidence>
<dbReference type="Pfam" id="PF00501">
    <property type="entry name" value="AMP-binding"/>
    <property type="match status" value="1"/>
</dbReference>
<dbReference type="InterPro" id="IPR020845">
    <property type="entry name" value="AMP-binding_CS"/>
</dbReference>
<dbReference type="InterPro" id="IPR045851">
    <property type="entry name" value="AMP-bd_C_sf"/>
</dbReference>
<dbReference type="InterPro" id="IPR032387">
    <property type="entry name" value="ACAS_N"/>
</dbReference>
<evidence type="ECO:0000259" key="5">
    <source>
        <dbReference type="Pfam" id="PF00501"/>
    </source>
</evidence>
<name>A0A2T2WQT4_9FIRM</name>
<dbReference type="PROSITE" id="PS00455">
    <property type="entry name" value="AMP_BINDING"/>
    <property type="match status" value="1"/>
</dbReference>
<sequence>MITEGEVLWNPTPERRRAANISDYLSWLERQGRSFDDYSALWEWSVTDLEDFWGSVWSYFDILSPPYESVLKDRRMPGAQWFPGARLNYVQQVFRNRPPTNPALLYAREDGHPQSMSWATLEDQVARLAHTFRMLGLEQGDRVAAYLPNVPETVVAFLATASLGAIWSVCSPDFGAPSVIDRFRQIEPTLLIVGNGYHYQGKIFDRRSQSQDLIKALPTVSQVLMVDTLQDGTPGSWGGQITWEEALKTPAPLDITPVPFDHPLWILYSSGTTGLPKPIVHGHGGMLLTHLVSGAWHMDIHPSDRFFWFTTTGWMMWNIVVSSLLVGATAILYDGSPSFPAADTLWKFAEETQMTVFGTSAAYLHGCLKAGMDPGRRFDLSHLQAVGSTGSPLSPEGFAWVYEHVKSDLWLAPASGGTDICSPLVGGVPILPVRAGEMQCRILGVKVEAYTPEGQPVIDQVGELVVSEPMPSMPLYLWGDSDFHRYQASYFSVFPGLWRHGDFIRITRTGGAVIYGRSDATINRFGVRFGSADIYRAVDQVDAVAECLVVDLEALGRPSYMILFVKMSDNRELDDAVRETINSQIRQILSPRHVPDEIVAVTDIPKTLNGKKMEVPVRKLLLGQPEHEVLSRDAMSNPECLDEYVAIATRLKLKGQS</sequence>
<dbReference type="Pfam" id="PF16177">
    <property type="entry name" value="ACAS_N"/>
    <property type="match status" value="1"/>
</dbReference>
<gene>
    <name evidence="8" type="ORF">C7B43_18660</name>
</gene>
<feature type="domain" description="AMP-binding enzyme C-terminal" evidence="6">
    <location>
        <begin position="539"/>
        <end position="611"/>
    </location>
</feature>
<evidence type="ECO:0000313" key="9">
    <source>
        <dbReference type="Proteomes" id="UP000242699"/>
    </source>
</evidence>
<keyword evidence="2 8" id="KW-0436">Ligase</keyword>
<proteinExistence type="inferred from homology"/>
<dbReference type="GO" id="GO:0005524">
    <property type="term" value="F:ATP binding"/>
    <property type="evidence" value="ECO:0007669"/>
    <property type="project" value="UniProtKB-KW"/>
</dbReference>
<accession>A0A2T2WQT4</accession>
<dbReference type="Gene3D" id="3.40.50.12780">
    <property type="entry name" value="N-terminal domain of ligase-like"/>
    <property type="match status" value="1"/>
</dbReference>
<dbReference type="InterPro" id="IPR000873">
    <property type="entry name" value="AMP-dep_synth/lig_dom"/>
</dbReference>
<protein>
    <submittedName>
        <fullName evidence="8">Acetoacetate--CoA ligase</fullName>
    </submittedName>
</protein>
<dbReference type="InterPro" id="IPR025110">
    <property type="entry name" value="AMP-bd_C"/>
</dbReference>
<evidence type="ECO:0000259" key="7">
    <source>
        <dbReference type="Pfam" id="PF16177"/>
    </source>
</evidence>
<organism evidence="8 9">
    <name type="scientific">Sulfobacillus benefaciens</name>
    <dbReference type="NCBI Taxonomy" id="453960"/>
    <lineage>
        <taxon>Bacteria</taxon>
        <taxon>Bacillati</taxon>
        <taxon>Bacillota</taxon>
        <taxon>Clostridia</taxon>
        <taxon>Eubacteriales</taxon>
        <taxon>Clostridiales Family XVII. Incertae Sedis</taxon>
        <taxon>Sulfobacillus</taxon>
    </lineage>
</organism>
<dbReference type="EMBL" id="PXYT01000073">
    <property type="protein sequence ID" value="PSR24595.1"/>
    <property type="molecule type" value="Genomic_DNA"/>
</dbReference>
<evidence type="ECO:0000313" key="8">
    <source>
        <dbReference type="EMBL" id="PSR24595.1"/>
    </source>
</evidence>
<dbReference type="Pfam" id="PF13193">
    <property type="entry name" value="AMP-binding_C"/>
    <property type="match status" value="1"/>
</dbReference>
<keyword evidence="3" id="KW-0547">Nucleotide-binding</keyword>
<dbReference type="Gene3D" id="3.30.300.30">
    <property type="match status" value="1"/>
</dbReference>
<dbReference type="Proteomes" id="UP000242699">
    <property type="component" value="Unassembled WGS sequence"/>
</dbReference>
<dbReference type="InterPro" id="IPR042099">
    <property type="entry name" value="ANL_N_sf"/>
</dbReference>
<evidence type="ECO:0000256" key="4">
    <source>
        <dbReference type="ARBA" id="ARBA00022840"/>
    </source>
</evidence>
<comment type="similarity">
    <text evidence="1">Belongs to the ATP-dependent AMP-binding enzyme family.</text>
</comment>
<dbReference type="GO" id="GO:0006629">
    <property type="term" value="P:lipid metabolic process"/>
    <property type="evidence" value="ECO:0007669"/>
    <property type="project" value="InterPro"/>
</dbReference>
<dbReference type="NCBIfam" id="NF002937">
    <property type="entry name" value="PRK03584.1"/>
    <property type="match status" value="1"/>
</dbReference>
<dbReference type="PANTHER" id="PTHR42921">
    <property type="entry name" value="ACETOACETYL-COA SYNTHETASE"/>
    <property type="match status" value="1"/>
</dbReference>
<dbReference type="PANTHER" id="PTHR42921:SF1">
    <property type="entry name" value="ACETOACETYL-COA SYNTHETASE"/>
    <property type="match status" value="1"/>
</dbReference>
<dbReference type="CDD" id="cd05943">
    <property type="entry name" value="AACS"/>
    <property type="match status" value="1"/>
</dbReference>
<dbReference type="NCBIfam" id="TIGR01217">
    <property type="entry name" value="ac_ac_CoA_syn"/>
    <property type="match status" value="1"/>
</dbReference>
<evidence type="ECO:0000256" key="1">
    <source>
        <dbReference type="ARBA" id="ARBA00006432"/>
    </source>
</evidence>
<dbReference type="SUPFAM" id="SSF56801">
    <property type="entry name" value="Acetyl-CoA synthetase-like"/>
    <property type="match status" value="1"/>
</dbReference>
<comment type="caution">
    <text evidence="8">The sequence shown here is derived from an EMBL/GenBank/DDBJ whole genome shotgun (WGS) entry which is preliminary data.</text>
</comment>
<dbReference type="GO" id="GO:0030729">
    <property type="term" value="F:acetoacetate-CoA ligase activity"/>
    <property type="evidence" value="ECO:0007669"/>
    <property type="project" value="InterPro"/>
</dbReference>